<organism evidence="5 6">
    <name type="scientific">Clupea harengus</name>
    <name type="common">Atlantic herring</name>
    <dbReference type="NCBI Taxonomy" id="7950"/>
    <lineage>
        <taxon>Eukaryota</taxon>
        <taxon>Metazoa</taxon>
        <taxon>Chordata</taxon>
        <taxon>Craniata</taxon>
        <taxon>Vertebrata</taxon>
        <taxon>Euteleostomi</taxon>
        <taxon>Actinopterygii</taxon>
        <taxon>Neopterygii</taxon>
        <taxon>Teleostei</taxon>
        <taxon>Clupei</taxon>
        <taxon>Clupeiformes</taxon>
        <taxon>Clupeoidei</taxon>
        <taxon>Clupeidae</taxon>
        <taxon>Clupea</taxon>
    </lineage>
</organism>
<proteinExistence type="predicted"/>
<accession>A0A6P8F1V3</accession>
<keyword evidence="1 3" id="KW-0378">Hydrolase</keyword>
<keyword evidence="2 3" id="KW-0443">Lipid metabolism</keyword>
<sequence length="290" mass="33664">MMTLVELVESNDDLERGREALAMLKSLLGEGYGIFSPTLLGLEYEFWTNMSDQDRRLSMEKIFEELLESSEEWAQDLNTLDNTLTDVWWLVKHILPLFRGWQFGNVANFLHDFHDPKVPKDMCVKDTIHLMDAGLFLNSPYPSMLSGARDIDVFVSFDFSEGSPFETLKEARDYAATIKRPFPNIDFENLDPHSPESFYVFEEEGKPTVIHIPLFNMDNCKDVSTIKKEWKEYATFQMAYRDKKKIDHLADLAAENVRMNRDGILKEIRKAALRNTHLDFEGCAIMFKHT</sequence>
<dbReference type="PANTHER" id="PTHR10728:SF39">
    <property type="entry name" value="CYTOSOLIC PHOSPHOLIPASE A2 GAMMA"/>
    <property type="match status" value="1"/>
</dbReference>
<dbReference type="Gene3D" id="3.40.1090.10">
    <property type="entry name" value="Cytosolic phospholipase A2 catalytic domain"/>
    <property type="match status" value="1"/>
</dbReference>
<keyword evidence="3" id="KW-0442">Lipid degradation</keyword>
<evidence type="ECO:0000256" key="1">
    <source>
        <dbReference type="ARBA" id="ARBA00022801"/>
    </source>
</evidence>
<dbReference type="AlphaFoldDB" id="A0A6P8F1V3"/>
<dbReference type="InterPro" id="IPR016035">
    <property type="entry name" value="Acyl_Trfase/lysoPLipase"/>
</dbReference>
<dbReference type="Proteomes" id="UP000515152">
    <property type="component" value="Chromosome 24"/>
</dbReference>
<evidence type="ECO:0000313" key="5">
    <source>
        <dbReference type="Proteomes" id="UP000515152"/>
    </source>
</evidence>
<reference evidence="6" key="1">
    <citation type="submission" date="2025-08" db="UniProtKB">
        <authorList>
            <consortium name="RefSeq"/>
        </authorList>
    </citation>
    <scope>IDENTIFICATION</scope>
</reference>
<dbReference type="GeneID" id="116219218"/>
<dbReference type="GO" id="GO:0005635">
    <property type="term" value="C:nuclear envelope"/>
    <property type="evidence" value="ECO:0007669"/>
    <property type="project" value="TreeGrafter"/>
</dbReference>
<dbReference type="GO" id="GO:0047498">
    <property type="term" value="F:calcium-dependent phospholipase A2 activity"/>
    <property type="evidence" value="ECO:0007669"/>
    <property type="project" value="TreeGrafter"/>
</dbReference>
<dbReference type="GO" id="GO:0005509">
    <property type="term" value="F:calcium ion binding"/>
    <property type="evidence" value="ECO:0007669"/>
    <property type="project" value="TreeGrafter"/>
</dbReference>
<name>A0A6P8F1V3_CLUHA</name>
<dbReference type="KEGG" id="char:116219218"/>
<dbReference type="InterPro" id="IPR002642">
    <property type="entry name" value="LysoPLipase_cat_dom"/>
</dbReference>
<evidence type="ECO:0000256" key="3">
    <source>
        <dbReference type="PROSITE-ProRule" id="PRU00555"/>
    </source>
</evidence>
<protein>
    <submittedName>
        <fullName evidence="6">Cytosolic phospholipase A2 gamma-like</fullName>
    </submittedName>
</protein>
<dbReference type="GO" id="GO:0046475">
    <property type="term" value="P:glycerophospholipid catabolic process"/>
    <property type="evidence" value="ECO:0007669"/>
    <property type="project" value="TreeGrafter"/>
</dbReference>
<dbReference type="PANTHER" id="PTHR10728">
    <property type="entry name" value="CYTOSOLIC PHOSPHOLIPASE A2"/>
    <property type="match status" value="1"/>
</dbReference>
<evidence type="ECO:0000259" key="4">
    <source>
        <dbReference type="PROSITE" id="PS51210"/>
    </source>
</evidence>
<dbReference type="GO" id="GO:0005829">
    <property type="term" value="C:cytosol"/>
    <property type="evidence" value="ECO:0007669"/>
    <property type="project" value="TreeGrafter"/>
</dbReference>
<dbReference type="GO" id="GO:0005654">
    <property type="term" value="C:nucleoplasm"/>
    <property type="evidence" value="ECO:0007669"/>
    <property type="project" value="TreeGrafter"/>
</dbReference>
<evidence type="ECO:0000313" key="6">
    <source>
        <dbReference type="RefSeq" id="XP_031418196.1"/>
    </source>
</evidence>
<dbReference type="OrthoDB" id="270970at2759"/>
<gene>
    <name evidence="6" type="primary">LOC116219218</name>
</gene>
<dbReference type="GO" id="GO:0005544">
    <property type="term" value="F:calcium-dependent phospholipid binding"/>
    <property type="evidence" value="ECO:0007669"/>
    <property type="project" value="TreeGrafter"/>
</dbReference>
<evidence type="ECO:0000256" key="2">
    <source>
        <dbReference type="ARBA" id="ARBA00023098"/>
    </source>
</evidence>
<keyword evidence="5" id="KW-1185">Reference proteome</keyword>
<dbReference type="SUPFAM" id="SSF52151">
    <property type="entry name" value="FabD/lysophospholipase-like"/>
    <property type="match status" value="1"/>
</dbReference>
<feature type="domain" description="PLA2c" evidence="4">
    <location>
        <begin position="1"/>
        <end position="290"/>
    </location>
</feature>
<dbReference type="PROSITE" id="PS51210">
    <property type="entry name" value="PLA2C"/>
    <property type="match status" value="1"/>
</dbReference>
<dbReference type="RefSeq" id="XP_031418196.1">
    <property type="nucleotide sequence ID" value="XM_031562336.2"/>
</dbReference>